<sequence length="215" mass="22739">MLLALPLLLAAGSRHRSTIVRHAVAGANDAATDTWHRDAVAATAAWALWIAAVNLCPFARKSLETSDAISYVVTEADNQKAFYAAAVACARDLAAASDVDPTAAIVFLVAPFYEPDDFPAFLRSVEALEDDVMPEASDDAIQIAGFHPAWAFGGVPDDDPLHFEKRAPHPTVSLVLVDGLEHANSAKIAADNERTLSQLGVDAVARAFAGFVSSD</sequence>
<dbReference type="AlphaFoldDB" id="A0A7S4EC37"/>
<evidence type="ECO:0000313" key="2">
    <source>
        <dbReference type="EMBL" id="CAH0375965.1"/>
    </source>
</evidence>
<proteinExistence type="predicted"/>
<dbReference type="EMBL" id="CAKKNE010000005">
    <property type="protein sequence ID" value="CAH0375965.1"/>
    <property type="molecule type" value="Genomic_DNA"/>
</dbReference>
<keyword evidence="3" id="KW-1185">Reference proteome</keyword>
<dbReference type="OrthoDB" id="205945at2759"/>
<dbReference type="EMBL" id="HBIW01021089">
    <property type="protein sequence ID" value="CAE0702740.1"/>
    <property type="molecule type" value="Transcribed_RNA"/>
</dbReference>
<protein>
    <submittedName>
        <fullName evidence="1">Uncharacterized protein</fullName>
    </submittedName>
</protein>
<reference evidence="2" key="2">
    <citation type="submission" date="2021-11" db="EMBL/GenBank/DDBJ databases">
        <authorList>
            <consortium name="Genoscope - CEA"/>
            <person name="William W."/>
        </authorList>
    </citation>
    <scope>NUCLEOTIDE SEQUENCE</scope>
</reference>
<gene>
    <name evidence="1" type="ORF">PCAL00307_LOCUS18185</name>
    <name evidence="2" type="ORF">PECAL_5P05180</name>
</gene>
<dbReference type="InterPro" id="IPR009858">
    <property type="entry name" value="DUF1415"/>
</dbReference>
<name>A0A7S4EC37_9STRA</name>
<accession>A0A7S4EC37</accession>
<organism evidence="1">
    <name type="scientific">Pelagomonas calceolata</name>
    <dbReference type="NCBI Taxonomy" id="35677"/>
    <lineage>
        <taxon>Eukaryota</taxon>
        <taxon>Sar</taxon>
        <taxon>Stramenopiles</taxon>
        <taxon>Ochrophyta</taxon>
        <taxon>Pelagophyceae</taxon>
        <taxon>Pelagomonadales</taxon>
        <taxon>Pelagomonadaceae</taxon>
        <taxon>Pelagomonas</taxon>
    </lineage>
</organism>
<dbReference type="Pfam" id="PF07209">
    <property type="entry name" value="DUF1415"/>
    <property type="match status" value="1"/>
</dbReference>
<reference evidence="1" key="1">
    <citation type="submission" date="2021-01" db="EMBL/GenBank/DDBJ databases">
        <authorList>
            <person name="Corre E."/>
            <person name="Pelletier E."/>
            <person name="Niang G."/>
            <person name="Scheremetjew M."/>
            <person name="Finn R."/>
            <person name="Kale V."/>
            <person name="Holt S."/>
            <person name="Cochrane G."/>
            <person name="Meng A."/>
            <person name="Brown T."/>
            <person name="Cohen L."/>
        </authorList>
    </citation>
    <scope>NUCLEOTIDE SEQUENCE</scope>
    <source>
        <strain evidence="1">CCMP1756</strain>
    </source>
</reference>
<evidence type="ECO:0000313" key="3">
    <source>
        <dbReference type="Proteomes" id="UP000789595"/>
    </source>
</evidence>
<evidence type="ECO:0000313" key="1">
    <source>
        <dbReference type="EMBL" id="CAE0702740.1"/>
    </source>
</evidence>
<dbReference type="Proteomes" id="UP000789595">
    <property type="component" value="Unassembled WGS sequence"/>
</dbReference>